<evidence type="ECO:0008006" key="6">
    <source>
        <dbReference type="Google" id="ProtNLM"/>
    </source>
</evidence>
<feature type="transmembrane region" description="Helical" evidence="2">
    <location>
        <begin position="303"/>
        <end position="324"/>
    </location>
</feature>
<dbReference type="PANTHER" id="PTHR21879:SF18">
    <property type="entry name" value="LD17368P"/>
    <property type="match status" value="1"/>
</dbReference>
<dbReference type="PANTHER" id="PTHR21879">
    <property type="entry name" value="FI03362P-RELATED-RELATED"/>
    <property type="match status" value="1"/>
</dbReference>
<dbReference type="AlphaFoldDB" id="A0A310SSE9"/>
<feature type="transmembrane region" description="Helical" evidence="2">
    <location>
        <begin position="275"/>
        <end position="297"/>
    </location>
</feature>
<evidence type="ECO:0000313" key="5">
    <source>
        <dbReference type="Proteomes" id="UP000250275"/>
    </source>
</evidence>
<dbReference type="EMBL" id="KQ759821">
    <property type="protein sequence ID" value="OAD62707.1"/>
    <property type="molecule type" value="Genomic_DNA"/>
</dbReference>
<evidence type="ECO:0000313" key="3">
    <source>
        <dbReference type="EMBL" id="OAD62707.1"/>
    </source>
</evidence>
<protein>
    <recommendedName>
        <fullName evidence="6">Osiris 6</fullName>
    </recommendedName>
</protein>
<keyword evidence="2" id="KW-0472">Membrane</keyword>
<gene>
    <name evidence="3" type="ORF">WN48_06906</name>
    <name evidence="4" type="ORF">WN48_06907</name>
</gene>
<keyword evidence="2" id="KW-0812">Transmembrane</keyword>
<proteinExistence type="predicted"/>
<dbReference type="GO" id="GO:0016020">
    <property type="term" value="C:membrane"/>
    <property type="evidence" value="ECO:0007669"/>
    <property type="project" value="TreeGrafter"/>
</dbReference>
<keyword evidence="5" id="KW-1185">Reference proteome</keyword>
<sequence length="376" mass="40615">MKGKNGREGFSGRPTGVPYSLAVGRSQVVADRWAAVKPGKHLSAFAGRILSSSKPAKRPERTAATPSRHCDDTRARQIGRKKRQGGAVTRVTRRCGSSYISFRAWTFRFNLEEHRSAAMKIHVAVVLTSAVVLAAAQSLEDCLQSDSISCVQKSLYRKAKEFFDEDSLELFSGVSLVKNAEGRGRSSRTSKQLIYEQEIDAADSVADRQSALENFVTEEAGEFLTGRSLRINFAPTFEKIGESARAISDAAPEEVRQAVNEVVEGRGKKKMLKAILPLLIAAKVKIGALATLAYFAIGLIAKKAIFASLISLAVSAFIGLKALWAKSSHDVTPYNSWNGGGGGWSAPVANGGWSSGSSWDDSHAYAQSQAYSGYHH</sequence>
<dbReference type="Proteomes" id="UP000250275">
    <property type="component" value="Unassembled WGS sequence"/>
</dbReference>
<keyword evidence="2" id="KW-1133">Transmembrane helix</keyword>
<dbReference type="EMBL" id="KQ759821">
    <property type="protein sequence ID" value="OAD62708.1"/>
    <property type="molecule type" value="Genomic_DNA"/>
</dbReference>
<dbReference type="InterPro" id="IPR012464">
    <property type="entry name" value="DUF1676"/>
</dbReference>
<evidence type="ECO:0000256" key="2">
    <source>
        <dbReference type="SAM" id="Phobius"/>
    </source>
</evidence>
<accession>A0A310SSE9</accession>
<evidence type="ECO:0000256" key="1">
    <source>
        <dbReference type="SAM" id="MobiDB-lite"/>
    </source>
</evidence>
<dbReference type="Pfam" id="PF07898">
    <property type="entry name" value="DUF1676"/>
    <property type="match status" value="1"/>
</dbReference>
<organism evidence="3 5">
    <name type="scientific">Eufriesea mexicana</name>
    <dbReference type="NCBI Taxonomy" id="516756"/>
    <lineage>
        <taxon>Eukaryota</taxon>
        <taxon>Metazoa</taxon>
        <taxon>Ecdysozoa</taxon>
        <taxon>Arthropoda</taxon>
        <taxon>Hexapoda</taxon>
        <taxon>Insecta</taxon>
        <taxon>Pterygota</taxon>
        <taxon>Neoptera</taxon>
        <taxon>Endopterygota</taxon>
        <taxon>Hymenoptera</taxon>
        <taxon>Apocrita</taxon>
        <taxon>Aculeata</taxon>
        <taxon>Apoidea</taxon>
        <taxon>Anthophila</taxon>
        <taxon>Apidae</taxon>
        <taxon>Eufriesea</taxon>
    </lineage>
</organism>
<reference evidence="3 5" key="1">
    <citation type="submission" date="2015-07" db="EMBL/GenBank/DDBJ databases">
        <title>The genome of Eufriesea mexicana.</title>
        <authorList>
            <person name="Pan H."/>
            <person name="Kapheim K."/>
        </authorList>
    </citation>
    <scope>NUCLEOTIDE SEQUENCE [LARGE SCALE GENOMIC DNA]</scope>
    <source>
        <strain evidence="3">0111107269</strain>
        <tissue evidence="3">Whole body</tissue>
    </source>
</reference>
<feature type="region of interest" description="Disordered" evidence="1">
    <location>
        <begin position="51"/>
        <end position="72"/>
    </location>
</feature>
<evidence type="ECO:0000313" key="4">
    <source>
        <dbReference type="EMBL" id="OAD62708.1"/>
    </source>
</evidence>
<name>A0A310SSE9_9HYME</name>
<dbReference type="OrthoDB" id="8179503at2759"/>